<dbReference type="EMBL" id="BMEX01000002">
    <property type="protein sequence ID" value="GGA37485.1"/>
    <property type="molecule type" value="Genomic_DNA"/>
</dbReference>
<dbReference type="InterPro" id="IPR016181">
    <property type="entry name" value="Acyl_CoA_acyltransferase"/>
</dbReference>
<dbReference type="InterPro" id="IPR000182">
    <property type="entry name" value="GNAT_dom"/>
</dbReference>
<evidence type="ECO:0000313" key="3">
    <source>
        <dbReference type="Proteomes" id="UP000617979"/>
    </source>
</evidence>
<dbReference type="SUPFAM" id="SSF81901">
    <property type="entry name" value="HCP-like"/>
    <property type="match status" value="1"/>
</dbReference>
<dbReference type="PANTHER" id="PTHR31143:SF2">
    <property type="entry name" value="FR47-LIKE DOMAIN-CONTAINING PROTEIN-RELATED"/>
    <property type="match status" value="1"/>
</dbReference>
<evidence type="ECO:0000259" key="1">
    <source>
        <dbReference type="PROSITE" id="PS51186"/>
    </source>
</evidence>
<name>A0ABQ1G636_9BACL</name>
<organism evidence="2 3">
    <name type="scientific">Kroppenstedtia guangzhouensis</name>
    <dbReference type="NCBI Taxonomy" id="1274356"/>
    <lineage>
        <taxon>Bacteria</taxon>
        <taxon>Bacillati</taxon>
        <taxon>Bacillota</taxon>
        <taxon>Bacilli</taxon>
        <taxon>Bacillales</taxon>
        <taxon>Thermoactinomycetaceae</taxon>
        <taxon>Kroppenstedtia</taxon>
    </lineage>
</organism>
<reference evidence="3" key="1">
    <citation type="journal article" date="2019" name="Int. J. Syst. Evol. Microbiol.">
        <title>The Global Catalogue of Microorganisms (GCM) 10K type strain sequencing project: providing services to taxonomists for standard genome sequencing and annotation.</title>
        <authorList>
            <consortium name="The Broad Institute Genomics Platform"/>
            <consortium name="The Broad Institute Genome Sequencing Center for Infectious Disease"/>
            <person name="Wu L."/>
            <person name="Ma J."/>
        </authorList>
    </citation>
    <scope>NUCLEOTIDE SEQUENCE [LARGE SCALE GENOMIC DNA]</scope>
    <source>
        <strain evidence="3">CGMCC 1.12404</strain>
    </source>
</reference>
<evidence type="ECO:0000313" key="2">
    <source>
        <dbReference type="EMBL" id="GGA37485.1"/>
    </source>
</evidence>
<dbReference type="PROSITE" id="PS51186">
    <property type="entry name" value="GNAT"/>
    <property type="match status" value="1"/>
</dbReference>
<dbReference type="RefSeq" id="WP_188430107.1">
    <property type="nucleotide sequence ID" value="NZ_BMEX01000002.1"/>
</dbReference>
<keyword evidence="3" id="KW-1185">Reference proteome</keyword>
<proteinExistence type="predicted"/>
<dbReference type="PANTHER" id="PTHR31143">
    <property type="match status" value="1"/>
</dbReference>
<dbReference type="NCBIfam" id="NF047558">
    <property type="entry name" value="TPR_END_plus"/>
    <property type="match status" value="1"/>
</dbReference>
<protein>
    <recommendedName>
        <fullName evidence="1">N-acetyltransferase domain-containing protein</fullName>
    </recommendedName>
</protein>
<gene>
    <name evidence="2" type="ORF">GCM10007416_08000</name>
</gene>
<dbReference type="InterPro" id="IPR027365">
    <property type="entry name" value="GNAT_acetyltra_YdfB-like"/>
</dbReference>
<comment type="caution">
    <text evidence="2">The sequence shown here is derived from an EMBL/GenBank/DDBJ whole genome shotgun (WGS) entry which is preliminary data.</text>
</comment>
<dbReference type="Pfam" id="PF12746">
    <property type="entry name" value="GNAT_acetyltran"/>
    <property type="match status" value="1"/>
</dbReference>
<dbReference type="Proteomes" id="UP000617979">
    <property type="component" value="Unassembled WGS sequence"/>
</dbReference>
<accession>A0ABQ1G636</accession>
<dbReference type="Gene3D" id="3.40.630.30">
    <property type="match status" value="1"/>
</dbReference>
<dbReference type="SUPFAM" id="SSF55729">
    <property type="entry name" value="Acyl-CoA N-acyltransferases (Nat)"/>
    <property type="match status" value="1"/>
</dbReference>
<feature type="domain" description="N-acetyltransferase" evidence="1">
    <location>
        <begin position="127"/>
        <end position="272"/>
    </location>
</feature>
<sequence length="372" mass="43449">MIHQLTEGWERIRPLFYEHSRQPVLNGILAGNNKGRIFVDSPDRPACALVWAEQEIFYLMGEPKETFVFALPAWIREVIAPEAERIADPFFQVELMPEVKWRPIVERGLQEFIPKPYDRVTFTFDPKRYRKLPPVSVPADVRVERITREMLAEDSFAEVRDHIADFWISPEIFIENGFGYAVLVGDEVVCSCLTAFGNETDVEIGINTYSRTHRGKGYAQLAARSFLDECLHQNRTPHWKTEDFRLPSIKLAEKVGFTNRRLYKAYMFLYNELDNLVFTAYHRLRYFKDLAEAKRFLDRACAYGDLKNWHHFLLACGYSLAGETESSLKHMERALELGWDHVSDLRYDMDLIHLRKTERGRALLEEFEKGLG</sequence>